<accession>A0A8S1XCL7</accession>
<gene>
    <name evidence="1" type="ORF">POCTA_138.1.T1170049</name>
</gene>
<name>A0A8S1XCL7_PAROT</name>
<comment type="caution">
    <text evidence="1">The sequence shown here is derived from an EMBL/GenBank/DDBJ whole genome shotgun (WGS) entry which is preliminary data.</text>
</comment>
<proteinExistence type="predicted"/>
<dbReference type="AlphaFoldDB" id="A0A8S1XCL7"/>
<dbReference type="Proteomes" id="UP000683925">
    <property type="component" value="Unassembled WGS sequence"/>
</dbReference>
<evidence type="ECO:0000313" key="1">
    <source>
        <dbReference type="EMBL" id="CAD8198521.1"/>
    </source>
</evidence>
<sequence length="176" mass="21042">MLNLAQPVLLCILPRDQDRAFQQVVRQFETRISFMNNLQSLLDFETTSFGSFHCRKGIAEKSTFNRAQSLSHTHQLYNRNSDLSEFLEQYYQEYQLFDDCTSHFHCNRQPTQSLRLRYLRDWVCEVRCSLVQCLYAALLSNEYQPKLLAIYVQFQWHLLLEFQFLGDTHKDSHILF</sequence>
<protein>
    <submittedName>
        <fullName evidence="1">Uncharacterized protein</fullName>
    </submittedName>
</protein>
<keyword evidence="2" id="KW-1185">Reference proteome</keyword>
<reference evidence="1" key="1">
    <citation type="submission" date="2021-01" db="EMBL/GenBank/DDBJ databases">
        <authorList>
            <consortium name="Genoscope - CEA"/>
            <person name="William W."/>
        </authorList>
    </citation>
    <scope>NUCLEOTIDE SEQUENCE</scope>
</reference>
<dbReference type="EMBL" id="CAJJDP010000117">
    <property type="protein sequence ID" value="CAD8198521.1"/>
    <property type="molecule type" value="Genomic_DNA"/>
</dbReference>
<evidence type="ECO:0000313" key="2">
    <source>
        <dbReference type="Proteomes" id="UP000683925"/>
    </source>
</evidence>
<organism evidence="1 2">
    <name type="scientific">Paramecium octaurelia</name>
    <dbReference type="NCBI Taxonomy" id="43137"/>
    <lineage>
        <taxon>Eukaryota</taxon>
        <taxon>Sar</taxon>
        <taxon>Alveolata</taxon>
        <taxon>Ciliophora</taxon>
        <taxon>Intramacronucleata</taxon>
        <taxon>Oligohymenophorea</taxon>
        <taxon>Peniculida</taxon>
        <taxon>Parameciidae</taxon>
        <taxon>Paramecium</taxon>
    </lineage>
</organism>